<dbReference type="NCBIfam" id="NF001899">
    <property type="entry name" value="PRK00654.1-2"/>
    <property type="match status" value="1"/>
</dbReference>
<evidence type="ECO:0000256" key="7">
    <source>
        <dbReference type="HAMAP-Rule" id="MF_00484"/>
    </source>
</evidence>
<dbReference type="GO" id="GO:0009011">
    <property type="term" value="F:alpha-1,4-glucan glucosyltransferase (ADP-glucose donor) activity"/>
    <property type="evidence" value="ECO:0007669"/>
    <property type="project" value="UniProtKB-UniRule"/>
</dbReference>
<keyword evidence="5 7" id="KW-0808">Transferase</keyword>
<reference evidence="10 11" key="1">
    <citation type="journal article" date="2016" name="Nat. Commun.">
        <title>Thousands of microbial genomes shed light on interconnected biogeochemical processes in an aquifer system.</title>
        <authorList>
            <person name="Anantharaman K."/>
            <person name="Brown C.T."/>
            <person name="Hug L.A."/>
            <person name="Sharon I."/>
            <person name="Castelle C.J."/>
            <person name="Probst A.J."/>
            <person name="Thomas B.C."/>
            <person name="Singh A."/>
            <person name="Wilkins M.J."/>
            <person name="Karaoz U."/>
            <person name="Brodie E.L."/>
            <person name="Williams K.H."/>
            <person name="Hubbard S.S."/>
            <person name="Banfield J.F."/>
        </authorList>
    </citation>
    <scope>NUCLEOTIDE SEQUENCE [LARGE SCALE GENOMIC DNA]</scope>
</reference>
<proteinExistence type="inferred from homology"/>
<comment type="catalytic activity">
    <reaction evidence="1 7">
        <text>[(1-&gt;4)-alpha-D-glucosyl](n) + ADP-alpha-D-glucose = [(1-&gt;4)-alpha-D-glucosyl](n+1) + ADP + H(+)</text>
        <dbReference type="Rhea" id="RHEA:18189"/>
        <dbReference type="Rhea" id="RHEA-COMP:9584"/>
        <dbReference type="Rhea" id="RHEA-COMP:9587"/>
        <dbReference type="ChEBI" id="CHEBI:15378"/>
        <dbReference type="ChEBI" id="CHEBI:15444"/>
        <dbReference type="ChEBI" id="CHEBI:57498"/>
        <dbReference type="ChEBI" id="CHEBI:456216"/>
        <dbReference type="EC" id="2.4.1.21"/>
    </reaction>
</comment>
<protein>
    <recommendedName>
        <fullName evidence="7">Glycogen synthase</fullName>
        <ecNumber evidence="7">2.4.1.21</ecNumber>
    </recommendedName>
    <alternativeName>
        <fullName evidence="7">Starch [bacterial glycogen] synthase</fullName>
    </alternativeName>
</protein>
<feature type="domain" description="Glycosyl transferase family 1" evidence="8">
    <location>
        <begin position="293"/>
        <end position="458"/>
    </location>
</feature>
<comment type="caution">
    <text evidence="10">The sequence shown here is derived from an EMBL/GenBank/DDBJ whole genome shotgun (WGS) entry which is preliminary data.</text>
</comment>
<keyword evidence="6 7" id="KW-0320">Glycogen biosynthesis</keyword>
<evidence type="ECO:0000256" key="4">
    <source>
        <dbReference type="ARBA" id="ARBA00022676"/>
    </source>
</evidence>
<evidence type="ECO:0000259" key="9">
    <source>
        <dbReference type="Pfam" id="PF08323"/>
    </source>
</evidence>
<evidence type="ECO:0000256" key="3">
    <source>
        <dbReference type="ARBA" id="ARBA00010281"/>
    </source>
</evidence>
<dbReference type="InterPro" id="IPR013534">
    <property type="entry name" value="Starch_synth_cat_dom"/>
</dbReference>
<evidence type="ECO:0000256" key="6">
    <source>
        <dbReference type="ARBA" id="ARBA00023056"/>
    </source>
</evidence>
<dbReference type="CDD" id="cd03791">
    <property type="entry name" value="GT5_Glycogen_synthase_DULL1-like"/>
    <property type="match status" value="1"/>
</dbReference>
<dbReference type="Gene3D" id="3.40.50.2000">
    <property type="entry name" value="Glycogen Phosphorylase B"/>
    <property type="match status" value="2"/>
</dbReference>
<dbReference type="EC" id="2.4.1.21" evidence="7"/>
<dbReference type="SUPFAM" id="SSF53756">
    <property type="entry name" value="UDP-Glycosyltransferase/glycogen phosphorylase"/>
    <property type="match status" value="1"/>
</dbReference>
<evidence type="ECO:0000313" key="10">
    <source>
        <dbReference type="EMBL" id="OGG00416.1"/>
    </source>
</evidence>
<dbReference type="HAMAP" id="MF_00484">
    <property type="entry name" value="Glycogen_synth"/>
    <property type="match status" value="1"/>
</dbReference>
<comment type="function">
    <text evidence="2 7">Synthesizes alpha-1,4-glucan chains using ADP-glucose.</text>
</comment>
<dbReference type="Pfam" id="PF00534">
    <property type="entry name" value="Glycos_transf_1"/>
    <property type="match status" value="1"/>
</dbReference>
<gene>
    <name evidence="7" type="primary">glgA</name>
    <name evidence="10" type="ORF">A3F83_10405</name>
</gene>
<feature type="domain" description="Starch synthase catalytic" evidence="9">
    <location>
        <begin position="2"/>
        <end position="240"/>
    </location>
</feature>
<dbReference type="Pfam" id="PF08323">
    <property type="entry name" value="Glyco_transf_5"/>
    <property type="match status" value="1"/>
</dbReference>
<dbReference type="STRING" id="1817867.A3F83_10405"/>
<dbReference type="GO" id="GO:0004373">
    <property type="term" value="F:alpha-1,4-glucan glucosyltransferase (UDP-glucose donor) activity"/>
    <property type="evidence" value="ECO:0007669"/>
    <property type="project" value="InterPro"/>
</dbReference>
<dbReference type="GO" id="GO:0005978">
    <property type="term" value="P:glycogen biosynthetic process"/>
    <property type="evidence" value="ECO:0007669"/>
    <property type="project" value="UniProtKB-UniRule"/>
</dbReference>
<dbReference type="InterPro" id="IPR001296">
    <property type="entry name" value="Glyco_trans_1"/>
</dbReference>
<evidence type="ECO:0000256" key="1">
    <source>
        <dbReference type="ARBA" id="ARBA00001478"/>
    </source>
</evidence>
<evidence type="ECO:0000259" key="8">
    <source>
        <dbReference type="Pfam" id="PF00534"/>
    </source>
</evidence>
<feature type="binding site" evidence="7">
    <location>
        <position position="15"/>
    </location>
    <ligand>
        <name>ADP-alpha-D-glucose</name>
        <dbReference type="ChEBI" id="CHEBI:57498"/>
    </ligand>
</feature>
<dbReference type="PANTHER" id="PTHR45825">
    <property type="entry name" value="GRANULE-BOUND STARCH SYNTHASE 1, CHLOROPLASTIC/AMYLOPLASTIC"/>
    <property type="match status" value="1"/>
</dbReference>
<evidence type="ECO:0000256" key="5">
    <source>
        <dbReference type="ARBA" id="ARBA00022679"/>
    </source>
</evidence>
<dbReference type="InterPro" id="IPR011835">
    <property type="entry name" value="GS/SS"/>
</dbReference>
<dbReference type="PANTHER" id="PTHR45825:SF11">
    <property type="entry name" value="ALPHA AMYLASE DOMAIN-CONTAINING PROTEIN"/>
    <property type="match status" value="1"/>
</dbReference>
<evidence type="ECO:0000256" key="2">
    <source>
        <dbReference type="ARBA" id="ARBA00002764"/>
    </source>
</evidence>
<dbReference type="EMBL" id="MFIX01000259">
    <property type="protein sequence ID" value="OGG00416.1"/>
    <property type="molecule type" value="Genomic_DNA"/>
</dbReference>
<accession>A0A1F5YJS4</accession>
<keyword evidence="4 7" id="KW-0328">Glycosyltransferase</keyword>
<sequence length="490" mass="54570">MRVLFASSEMSPFARTGGLGDVVGALPAALSALGAEVSVVLPLYRSIDRQKFVLAPFGGTRRAPVAGRSMSFSLQKASLGPVSVYFVDRPEYFHRENYYGTTDSDYPDNAERFIFFSRAVLALASLLEPRPQVIHCHDWQSALVPVYSAMDREYKVRFKDSATVLTLHNLGYQGIFPRVEMQTAGLGPSLFTPAGLEFWGQMNFLKGGIVFADALTTVSRKYAEEIQTPELGFGLDGVIRVCREKLTGILNGVDYARWDPLSDPFLLSTYGPGNLAGKAACKRALQRELKLEVDPKIPLVGMVSRLVEQKGIDLVTQHLSRLMSLKMQLAVLGLGAERYHERLRAFAAKHPGRFACHIGYQERLSHLIEAGSDFFLMPSRYEPCGLNQIYSLRYGTLPIVRATGGLEDTVIDLRDNPRRGNGFKFSAYTAEALRETVKLALSTYRKGGKTWDRLIANAFKADFGWETSARGYLEVYREAYRRKTGKELSA</sequence>
<dbReference type="AlphaFoldDB" id="A0A1F5YJS4"/>
<comment type="pathway">
    <text evidence="7">Glycan biosynthesis; glycogen biosynthesis.</text>
</comment>
<dbReference type="GO" id="GO:0005829">
    <property type="term" value="C:cytosol"/>
    <property type="evidence" value="ECO:0007669"/>
    <property type="project" value="TreeGrafter"/>
</dbReference>
<dbReference type="UniPathway" id="UPA00164"/>
<evidence type="ECO:0000313" key="11">
    <source>
        <dbReference type="Proteomes" id="UP000179129"/>
    </source>
</evidence>
<name>A0A1F5YJS4_9BACT</name>
<comment type="similarity">
    <text evidence="3 7">Belongs to the glycosyltransferase 1 family. Bacterial/plant glycogen synthase subfamily.</text>
</comment>
<organism evidence="10 11">
    <name type="scientific">Candidatus Glassbacteria bacterium RIFCSPLOWO2_12_FULL_58_11</name>
    <dbReference type="NCBI Taxonomy" id="1817867"/>
    <lineage>
        <taxon>Bacteria</taxon>
        <taxon>Candidatus Glassiibacteriota</taxon>
    </lineage>
</organism>
<dbReference type="Proteomes" id="UP000179129">
    <property type="component" value="Unassembled WGS sequence"/>
</dbReference>
<dbReference type="NCBIfam" id="TIGR02095">
    <property type="entry name" value="glgA"/>
    <property type="match status" value="1"/>
</dbReference>